<organism evidence="7 8">
    <name type="scientific">Spirodela intermedia</name>
    <name type="common">Intermediate duckweed</name>
    <dbReference type="NCBI Taxonomy" id="51605"/>
    <lineage>
        <taxon>Eukaryota</taxon>
        <taxon>Viridiplantae</taxon>
        <taxon>Streptophyta</taxon>
        <taxon>Embryophyta</taxon>
        <taxon>Tracheophyta</taxon>
        <taxon>Spermatophyta</taxon>
        <taxon>Magnoliopsida</taxon>
        <taxon>Liliopsida</taxon>
        <taxon>Araceae</taxon>
        <taxon>Lemnoideae</taxon>
        <taxon>Spirodela</taxon>
    </lineage>
</organism>
<dbReference type="InterPro" id="IPR044974">
    <property type="entry name" value="Disease_R_plants"/>
</dbReference>
<dbReference type="InterPro" id="IPR058922">
    <property type="entry name" value="WHD_DRP"/>
</dbReference>
<dbReference type="Proteomes" id="UP000663760">
    <property type="component" value="Chromosome 12"/>
</dbReference>
<evidence type="ECO:0000313" key="7">
    <source>
        <dbReference type="EMBL" id="CAA7405928.1"/>
    </source>
</evidence>
<dbReference type="GO" id="GO:0098542">
    <property type="term" value="P:defense response to other organism"/>
    <property type="evidence" value="ECO:0007669"/>
    <property type="project" value="TreeGrafter"/>
</dbReference>
<dbReference type="Gene3D" id="3.80.10.10">
    <property type="entry name" value="Ribonuclease Inhibitor"/>
    <property type="match status" value="2"/>
</dbReference>
<evidence type="ECO:0000259" key="4">
    <source>
        <dbReference type="Pfam" id="PF23559"/>
    </source>
</evidence>
<feature type="domain" description="R13L1/DRL21-like LRR repeat region" evidence="6">
    <location>
        <begin position="602"/>
        <end position="676"/>
    </location>
</feature>
<dbReference type="PANTHER" id="PTHR23155">
    <property type="entry name" value="DISEASE RESISTANCE PROTEIN RP"/>
    <property type="match status" value="1"/>
</dbReference>
<evidence type="ECO:0000256" key="2">
    <source>
        <dbReference type="ARBA" id="ARBA00022821"/>
    </source>
</evidence>
<dbReference type="GO" id="GO:0043531">
    <property type="term" value="F:ADP binding"/>
    <property type="evidence" value="ECO:0007669"/>
    <property type="project" value="InterPro"/>
</dbReference>
<evidence type="ECO:0000259" key="5">
    <source>
        <dbReference type="Pfam" id="PF23598"/>
    </source>
</evidence>
<evidence type="ECO:0000256" key="1">
    <source>
        <dbReference type="ARBA" id="ARBA00022737"/>
    </source>
</evidence>
<reference evidence="7" key="1">
    <citation type="submission" date="2020-02" db="EMBL/GenBank/DDBJ databases">
        <authorList>
            <person name="Scholz U."/>
            <person name="Mascher M."/>
            <person name="Fiebig A."/>
        </authorList>
    </citation>
    <scope>NUCLEOTIDE SEQUENCE</scope>
</reference>
<evidence type="ECO:0000259" key="3">
    <source>
        <dbReference type="Pfam" id="PF00931"/>
    </source>
</evidence>
<gene>
    <name evidence="7" type="ORF">SI8410_12016606</name>
</gene>
<dbReference type="PRINTS" id="PR00364">
    <property type="entry name" value="DISEASERSIST"/>
</dbReference>
<dbReference type="Gene3D" id="3.40.50.300">
    <property type="entry name" value="P-loop containing nucleotide triphosphate hydrolases"/>
    <property type="match status" value="1"/>
</dbReference>
<dbReference type="SUPFAM" id="SSF52540">
    <property type="entry name" value="P-loop containing nucleoside triphosphate hydrolases"/>
    <property type="match status" value="1"/>
</dbReference>
<dbReference type="AlphaFoldDB" id="A0A7I8L9H6"/>
<dbReference type="InterPro" id="IPR027417">
    <property type="entry name" value="P-loop_NTPase"/>
</dbReference>
<protein>
    <submittedName>
        <fullName evidence="7">Uncharacterized protein</fullName>
    </submittedName>
</protein>
<dbReference type="Pfam" id="PF23559">
    <property type="entry name" value="WHD_DRP"/>
    <property type="match status" value="1"/>
</dbReference>
<name>A0A7I8L9H6_SPIIN</name>
<feature type="domain" description="Disease resistance R13L4/SHOC-2-like LRR" evidence="5">
    <location>
        <begin position="368"/>
        <end position="511"/>
    </location>
</feature>
<keyword evidence="2" id="KW-0611">Plant defense</keyword>
<evidence type="ECO:0000313" key="8">
    <source>
        <dbReference type="Proteomes" id="UP000663760"/>
    </source>
</evidence>
<dbReference type="Gene3D" id="1.10.10.10">
    <property type="entry name" value="Winged helix-like DNA-binding domain superfamily/Winged helix DNA-binding domain"/>
    <property type="match status" value="1"/>
</dbReference>
<keyword evidence="1" id="KW-0677">Repeat</keyword>
<dbReference type="Pfam" id="PF23598">
    <property type="entry name" value="LRR_14"/>
    <property type="match status" value="1"/>
</dbReference>
<accession>A0A7I8L9H6</accession>
<dbReference type="OrthoDB" id="37484at2759"/>
<dbReference type="InterPro" id="IPR042197">
    <property type="entry name" value="Apaf_helical"/>
</dbReference>
<dbReference type="Gene3D" id="1.10.8.430">
    <property type="entry name" value="Helical domain of apoptotic protease-activating factors"/>
    <property type="match status" value="1"/>
</dbReference>
<dbReference type="InterPro" id="IPR056789">
    <property type="entry name" value="LRR_R13L1-DRL21"/>
</dbReference>
<dbReference type="EMBL" id="LR746275">
    <property type="protein sequence ID" value="CAA7405928.1"/>
    <property type="molecule type" value="Genomic_DNA"/>
</dbReference>
<dbReference type="Pfam" id="PF25019">
    <property type="entry name" value="LRR_R13L1-DRL21"/>
    <property type="match status" value="1"/>
</dbReference>
<dbReference type="SUPFAM" id="SSF52058">
    <property type="entry name" value="L domain-like"/>
    <property type="match status" value="1"/>
</dbReference>
<feature type="domain" description="Disease resistance protein winged helix" evidence="4">
    <location>
        <begin position="235"/>
        <end position="308"/>
    </location>
</feature>
<dbReference type="InterPro" id="IPR055414">
    <property type="entry name" value="LRR_R13L4/SHOC2-like"/>
</dbReference>
<dbReference type="InterPro" id="IPR002182">
    <property type="entry name" value="NB-ARC"/>
</dbReference>
<dbReference type="PANTHER" id="PTHR23155:SF1241">
    <property type="entry name" value="DISEASE RESISTANCE RPP13-LIKE PROTEIN 1-RELATED"/>
    <property type="match status" value="1"/>
</dbReference>
<keyword evidence="8" id="KW-1185">Reference proteome</keyword>
<sequence length="724" mass="82771">MVQYLVDECAKEDLTVFPIVGMALAGKSTLSSVIFNDSEVEEHFCPRGWASFDTNSDPAALLRGCQRNSDHEALPTYLKDKRFLLVLEMDDVHLQHLQVWDLLKNSFTSCSKGSVVVVTTRDRKLAEKVRTTEAPFPLELPIRDEECWSLFKNYASGGKHTVMEDLREKVVEQCKGLAPVAKLLGFSFRRYRDDKIDWAAECMEKVIKENIRPWPKSSYLQLAPHLKPCLLYCSLFPEAYLSSKERLVRLWMAQGLVDPPPKRETTWKRKRPEDVGLLYFDELVSGSFILQDPEDCSKYAIPKAIWDLLNDISGEEEYARVTDMRKPLGRCHHLLLNTQDRSFRLDRDSFFDSPGLRSLLFMTRFKLRLEIQDQDLSSLKQLRSLDLSKTSVTTLPESLPESVSKLYNLQVLELKNCYWLEKLPSGLSNLVNLRYLDTGDDHPRVSMPKSIQRFVNLQSLARLDLQIDKELFCGLRGLKALNRLNKLVVSGFCNLADSEDAKEASMQDKKSLKVLKLNWCSDDDDAAAKSEQFKGIDYEKFFNLRDDQTSHKGHPAVEGNLSAWNQGDYSDTLSAVADEDEENNFTESAEEDISGSGSMVGAEQLLEALKPCTTIEELELRTNPSLRFPGWIGHSSFSKLITVLTFYNLRKWEKWEKWDGVDGNFPKLEELRLFNCPELKEIPVLPSLESLELCSLTVVDCRSLESLPSLEKLDSLWITFDLVH</sequence>
<evidence type="ECO:0000259" key="6">
    <source>
        <dbReference type="Pfam" id="PF25019"/>
    </source>
</evidence>
<feature type="domain" description="NB-ARC" evidence="3">
    <location>
        <begin position="10"/>
        <end position="156"/>
    </location>
</feature>
<dbReference type="InterPro" id="IPR032675">
    <property type="entry name" value="LRR_dom_sf"/>
</dbReference>
<dbReference type="InterPro" id="IPR036388">
    <property type="entry name" value="WH-like_DNA-bd_sf"/>
</dbReference>
<dbReference type="Pfam" id="PF00931">
    <property type="entry name" value="NB-ARC"/>
    <property type="match status" value="1"/>
</dbReference>
<proteinExistence type="predicted"/>